<dbReference type="InterPro" id="IPR001789">
    <property type="entry name" value="Sig_transdc_resp-reg_receiver"/>
</dbReference>
<dbReference type="PROSITE" id="PS50110">
    <property type="entry name" value="RESPONSE_REGULATORY"/>
    <property type="match status" value="1"/>
</dbReference>
<dbReference type="PANTHER" id="PTHR44591:SF3">
    <property type="entry name" value="RESPONSE REGULATORY DOMAIN-CONTAINING PROTEIN"/>
    <property type="match status" value="1"/>
</dbReference>
<dbReference type="Proteomes" id="UP000034954">
    <property type="component" value="Unassembled WGS sequence"/>
</dbReference>
<dbReference type="EMBL" id="LAQJ01000207">
    <property type="protein sequence ID" value="KKO19250.1"/>
    <property type="molecule type" value="Genomic_DNA"/>
</dbReference>
<evidence type="ECO:0000313" key="5">
    <source>
        <dbReference type="Proteomes" id="UP000034954"/>
    </source>
</evidence>
<proteinExistence type="predicted"/>
<dbReference type="InterPro" id="IPR050595">
    <property type="entry name" value="Bact_response_regulator"/>
</dbReference>
<dbReference type="PANTHER" id="PTHR44591">
    <property type="entry name" value="STRESS RESPONSE REGULATOR PROTEIN 1"/>
    <property type="match status" value="1"/>
</dbReference>
<accession>A0A0M2UUG2</accession>
<sequence>MEQITKLASILVIDDDLGVRESLKIILRDKYQVSTTSNIDEALASMTIARPEIIFLDIKMPKANGLDFLKQLRSTNTNIPVIMITAHPSIENTIISLRNGAFDFIVKLSTRQKSLR</sequence>
<organism evidence="4 5">
    <name type="scientific">Candidatus Brocadia fulgida</name>
    <dbReference type="NCBI Taxonomy" id="380242"/>
    <lineage>
        <taxon>Bacteria</taxon>
        <taxon>Pseudomonadati</taxon>
        <taxon>Planctomycetota</taxon>
        <taxon>Candidatus Brocadiia</taxon>
        <taxon>Candidatus Brocadiales</taxon>
        <taxon>Candidatus Brocadiaceae</taxon>
        <taxon>Candidatus Brocadia</taxon>
    </lineage>
</organism>
<evidence type="ECO:0000313" key="4">
    <source>
        <dbReference type="EMBL" id="KKO19250.1"/>
    </source>
</evidence>
<comment type="caution">
    <text evidence="4">The sequence shown here is derived from an EMBL/GenBank/DDBJ whole genome shotgun (WGS) entry which is preliminary data.</text>
</comment>
<evidence type="ECO:0000259" key="3">
    <source>
        <dbReference type="PROSITE" id="PS50110"/>
    </source>
</evidence>
<reference evidence="4 5" key="1">
    <citation type="journal article" date="2013" name="BMC Microbiol.">
        <title>Identification of the type II cytochrome c maturation pathway in anammox bacteria by comparative genomics.</title>
        <authorList>
            <person name="Ferousi C."/>
            <person name="Speth D.R."/>
            <person name="Reimann J."/>
            <person name="Op den Camp H.J."/>
            <person name="Allen J.W."/>
            <person name="Keltjens J.T."/>
            <person name="Jetten M.S."/>
        </authorList>
    </citation>
    <scope>NUCLEOTIDE SEQUENCE [LARGE SCALE GENOMIC DNA]</scope>
    <source>
        <strain evidence="4">RU1</strain>
    </source>
</reference>
<name>A0A0M2UUG2_9BACT</name>
<feature type="modified residue" description="4-aspartylphosphate" evidence="2">
    <location>
        <position position="57"/>
    </location>
</feature>
<dbReference type="AlphaFoldDB" id="A0A0M2UUG2"/>
<keyword evidence="5" id="KW-1185">Reference proteome</keyword>
<dbReference type="Pfam" id="PF00072">
    <property type="entry name" value="Response_reg"/>
    <property type="match status" value="1"/>
</dbReference>
<dbReference type="GO" id="GO:0000160">
    <property type="term" value="P:phosphorelay signal transduction system"/>
    <property type="evidence" value="ECO:0007669"/>
    <property type="project" value="InterPro"/>
</dbReference>
<dbReference type="InterPro" id="IPR011006">
    <property type="entry name" value="CheY-like_superfamily"/>
</dbReference>
<gene>
    <name evidence="4" type="ORF">BROFUL_02050</name>
</gene>
<dbReference type="SMART" id="SM00448">
    <property type="entry name" value="REC"/>
    <property type="match status" value="1"/>
</dbReference>
<dbReference type="Gene3D" id="3.40.50.2300">
    <property type="match status" value="1"/>
</dbReference>
<protein>
    <submittedName>
        <fullName evidence="4">Two-component response regulator</fullName>
    </submittedName>
</protein>
<keyword evidence="1 2" id="KW-0597">Phosphoprotein</keyword>
<dbReference type="SUPFAM" id="SSF52172">
    <property type="entry name" value="CheY-like"/>
    <property type="match status" value="1"/>
</dbReference>
<evidence type="ECO:0000256" key="2">
    <source>
        <dbReference type="PROSITE-ProRule" id="PRU00169"/>
    </source>
</evidence>
<feature type="domain" description="Response regulatory" evidence="3">
    <location>
        <begin position="9"/>
        <end position="116"/>
    </location>
</feature>
<evidence type="ECO:0000256" key="1">
    <source>
        <dbReference type="ARBA" id="ARBA00022553"/>
    </source>
</evidence>